<protein>
    <submittedName>
        <fullName evidence="1">Nodulation protein NolB</fullName>
    </submittedName>
</protein>
<keyword evidence="2" id="KW-1185">Reference proteome</keyword>
<dbReference type="AlphaFoldDB" id="A0A6N7LEL0"/>
<organism evidence="1 2">
    <name type="scientific">Sinorhizobium terangae</name>
    <dbReference type="NCBI Taxonomy" id="110322"/>
    <lineage>
        <taxon>Bacteria</taxon>
        <taxon>Pseudomonadati</taxon>
        <taxon>Pseudomonadota</taxon>
        <taxon>Alphaproteobacteria</taxon>
        <taxon>Hyphomicrobiales</taxon>
        <taxon>Rhizobiaceae</taxon>
        <taxon>Sinorhizobium/Ensifer group</taxon>
        <taxon>Sinorhizobium</taxon>
    </lineage>
</organism>
<evidence type="ECO:0000313" key="2">
    <source>
        <dbReference type="Proteomes" id="UP000439983"/>
    </source>
</evidence>
<dbReference type="EMBL" id="WITC01000060">
    <property type="protein sequence ID" value="MQX16277.1"/>
    <property type="molecule type" value="Genomic_DNA"/>
</dbReference>
<dbReference type="Proteomes" id="UP000439983">
    <property type="component" value="Unassembled WGS sequence"/>
</dbReference>
<comment type="caution">
    <text evidence="1">The sequence shown here is derived from an EMBL/GenBank/DDBJ whole genome shotgun (WGS) entry which is preliminary data.</text>
</comment>
<name>A0A6N7LEL0_SINTE</name>
<sequence>MMLSITSIPAHLTDCLSRAGSSSGCDGQAQFQRSLVEAAASIRNDTPVTAEAASFRPDVEVPRANAQMSSPSDRVVEALSSVYRSSAVTPASFDQRGTPQAQHDFEAMIASLREAYNGATQVSLVTKSISSLTSSVNKLIKEG</sequence>
<evidence type="ECO:0000313" key="1">
    <source>
        <dbReference type="EMBL" id="MQX16277.1"/>
    </source>
</evidence>
<reference evidence="1 2" key="1">
    <citation type="journal article" date="2013" name="Genome Biol.">
        <title>Comparative genomics of the core and accessory genomes of 48 Sinorhizobium strains comprising five genospecies.</title>
        <authorList>
            <person name="Sugawara M."/>
            <person name="Epstein B."/>
            <person name="Badgley B.D."/>
            <person name="Unno T."/>
            <person name="Xu L."/>
            <person name="Reese J."/>
            <person name="Gyaneshwar P."/>
            <person name="Denny R."/>
            <person name="Mudge J."/>
            <person name="Bharti A.K."/>
            <person name="Farmer A.D."/>
            <person name="May G.D."/>
            <person name="Woodward J.E."/>
            <person name="Medigue C."/>
            <person name="Vallenet D."/>
            <person name="Lajus A."/>
            <person name="Rouy Z."/>
            <person name="Martinez-Vaz B."/>
            <person name="Tiffin P."/>
            <person name="Young N.D."/>
            <person name="Sadowsky M.J."/>
        </authorList>
    </citation>
    <scope>NUCLEOTIDE SEQUENCE [LARGE SCALE GENOMIC DNA]</scope>
    <source>
        <strain evidence="1 2">USDA4894</strain>
    </source>
</reference>
<accession>A0A6N7LEL0</accession>
<proteinExistence type="predicted"/>
<dbReference type="Pfam" id="PF17398">
    <property type="entry name" value="NolB"/>
    <property type="match status" value="2"/>
</dbReference>
<gene>
    <name evidence="1" type="ORF">GHK62_16320</name>
</gene>
<dbReference type="InterPro" id="IPR016775">
    <property type="entry name" value="Nodulation_NolB"/>
</dbReference>